<feature type="compositionally biased region" description="Polar residues" evidence="1">
    <location>
        <begin position="133"/>
        <end position="142"/>
    </location>
</feature>
<dbReference type="EMBL" id="JAHSTP010000001">
    <property type="protein sequence ID" value="MBZ6150125.1"/>
    <property type="molecule type" value="Genomic_DNA"/>
</dbReference>
<gene>
    <name evidence="3" type="ORF">KVH32_02950</name>
</gene>
<protein>
    <recommendedName>
        <fullName evidence="5">Secreted protein</fullName>
    </recommendedName>
</protein>
<dbReference type="RefSeq" id="WP_037760411.1">
    <property type="nucleotide sequence ID" value="NZ_BNEG01000003.1"/>
</dbReference>
<feature type="region of interest" description="Disordered" evidence="1">
    <location>
        <begin position="133"/>
        <end position="162"/>
    </location>
</feature>
<evidence type="ECO:0000256" key="1">
    <source>
        <dbReference type="SAM" id="MobiDB-lite"/>
    </source>
</evidence>
<evidence type="ECO:0008006" key="5">
    <source>
        <dbReference type="Google" id="ProtNLM"/>
    </source>
</evidence>
<sequence length="169" mass="17096">MRPRSPRPRATPTALAALTALTLAACSSTDEPDPAPPTVSNRTTAPHPTAGSPAADGQDPDACTDGNCEITVTKPVTLHFPAPGGGRATLSVTEVGPNKIEYEVKSANGQSKAGASGPGQGCLTYLRENGTGNSCGPLTTTRPTPQPDTVTIQTTTTPTGPGLLRIVSP</sequence>
<feature type="chain" id="PRO_5046544999" description="Secreted protein" evidence="2">
    <location>
        <begin position="26"/>
        <end position="169"/>
    </location>
</feature>
<keyword evidence="2" id="KW-0732">Signal</keyword>
<evidence type="ECO:0000313" key="4">
    <source>
        <dbReference type="Proteomes" id="UP000758701"/>
    </source>
</evidence>
<reference evidence="3 4" key="1">
    <citation type="submission" date="2021-06" db="EMBL/GenBank/DDBJ databases">
        <title>Ecological speciation of a Streptomyces species isolated from different habitats and geographic origins.</title>
        <authorList>
            <person name="Wang J."/>
        </authorList>
    </citation>
    <scope>NUCLEOTIDE SEQUENCE [LARGE SCALE GENOMIC DNA]</scope>
    <source>
        <strain evidence="3 4">FXJ8.012</strain>
    </source>
</reference>
<name>A0ABS7VWP4_STROV</name>
<feature type="signal peptide" evidence="2">
    <location>
        <begin position="1"/>
        <end position="25"/>
    </location>
</feature>
<comment type="caution">
    <text evidence="3">The sequence shown here is derived from an EMBL/GenBank/DDBJ whole genome shotgun (WGS) entry which is preliminary data.</text>
</comment>
<accession>A0ABS7VWP4</accession>
<evidence type="ECO:0000313" key="3">
    <source>
        <dbReference type="EMBL" id="MBZ6150125.1"/>
    </source>
</evidence>
<dbReference type="Proteomes" id="UP000758701">
    <property type="component" value="Unassembled WGS sequence"/>
</dbReference>
<organism evidence="3 4">
    <name type="scientific">Streptomyces olivaceus</name>
    <dbReference type="NCBI Taxonomy" id="47716"/>
    <lineage>
        <taxon>Bacteria</taxon>
        <taxon>Bacillati</taxon>
        <taxon>Actinomycetota</taxon>
        <taxon>Actinomycetes</taxon>
        <taxon>Kitasatosporales</taxon>
        <taxon>Streptomycetaceae</taxon>
        <taxon>Streptomyces</taxon>
    </lineage>
</organism>
<keyword evidence="4" id="KW-1185">Reference proteome</keyword>
<proteinExistence type="predicted"/>
<feature type="compositionally biased region" description="Low complexity" evidence="1">
    <location>
        <begin position="147"/>
        <end position="161"/>
    </location>
</feature>
<dbReference type="PROSITE" id="PS51257">
    <property type="entry name" value="PROKAR_LIPOPROTEIN"/>
    <property type="match status" value="1"/>
</dbReference>
<feature type="region of interest" description="Disordered" evidence="1">
    <location>
        <begin position="25"/>
        <end position="66"/>
    </location>
</feature>
<evidence type="ECO:0000256" key="2">
    <source>
        <dbReference type="SAM" id="SignalP"/>
    </source>
</evidence>